<dbReference type="EMBL" id="NEVL01000003">
    <property type="protein sequence ID" value="OZI36274.1"/>
    <property type="molecule type" value="Genomic_DNA"/>
</dbReference>
<proteinExistence type="predicted"/>
<accession>A0A261SFV1</accession>
<dbReference type="Proteomes" id="UP000217005">
    <property type="component" value="Unassembled WGS sequence"/>
</dbReference>
<sequence>MPRLNKIAALSPAERQRVDDVVRASNYYNLDGMKAQLSDMGIEVSRSALFRYVGELKKKDAGIPVGLNERLIVIMDRSTGLVTTITKESTVDQIVGLLSPIP</sequence>
<evidence type="ECO:0000313" key="2">
    <source>
        <dbReference type="Proteomes" id="UP000217005"/>
    </source>
</evidence>
<gene>
    <name evidence="1" type="ORF">CEG14_14775</name>
</gene>
<reference evidence="1 2" key="1">
    <citation type="submission" date="2017-05" db="EMBL/GenBank/DDBJ databases">
        <title>Complete and WGS of Bordetella genogroups.</title>
        <authorList>
            <person name="Spilker T."/>
            <person name="LiPuma J."/>
        </authorList>
    </citation>
    <scope>NUCLEOTIDE SEQUENCE [LARGE SCALE GENOMIC DNA]</scope>
    <source>
        <strain evidence="1 2">AU17610</strain>
    </source>
</reference>
<comment type="caution">
    <text evidence="1">The sequence shown here is derived from an EMBL/GenBank/DDBJ whole genome shotgun (WGS) entry which is preliminary data.</text>
</comment>
<dbReference type="AlphaFoldDB" id="A0A261SFV1"/>
<protein>
    <submittedName>
        <fullName evidence="1">Uncharacterized protein</fullName>
    </submittedName>
</protein>
<organism evidence="1 2">
    <name type="scientific">Bordetella genomosp. 1</name>
    <dbReference type="NCBI Taxonomy" id="1395607"/>
    <lineage>
        <taxon>Bacteria</taxon>
        <taxon>Pseudomonadati</taxon>
        <taxon>Pseudomonadota</taxon>
        <taxon>Betaproteobacteria</taxon>
        <taxon>Burkholderiales</taxon>
        <taxon>Alcaligenaceae</taxon>
        <taxon>Bordetella</taxon>
    </lineage>
</organism>
<name>A0A261SFV1_9BORD</name>
<evidence type="ECO:0000313" key="1">
    <source>
        <dbReference type="EMBL" id="OZI36274.1"/>
    </source>
</evidence>
<dbReference type="RefSeq" id="WP_179280603.1">
    <property type="nucleotide sequence ID" value="NZ_NEVL01000003.1"/>
</dbReference>